<organism evidence="2 3">
    <name type="scientific">Pleuronectes platessa</name>
    <name type="common">European plaice</name>
    <dbReference type="NCBI Taxonomy" id="8262"/>
    <lineage>
        <taxon>Eukaryota</taxon>
        <taxon>Metazoa</taxon>
        <taxon>Chordata</taxon>
        <taxon>Craniata</taxon>
        <taxon>Vertebrata</taxon>
        <taxon>Euteleostomi</taxon>
        <taxon>Actinopterygii</taxon>
        <taxon>Neopterygii</taxon>
        <taxon>Teleostei</taxon>
        <taxon>Neoteleostei</taxon>
        <taxon>Acanthomorphata</taxon>
        <taxon>Carangaria</taxon>
        <taxon>Pleuronectiformes</taxon>
        <taxon>Pleuronectoidei</taxon>
        <taxon>Pleuronectidae</taxon>
        <taxon>Pleuronectes</taxon>
    </lineage>
</organism>
<accession>A0A9N7VWL4</accession>
<gene>
    <name evidence="2" type="ORF">PLEPLA_LOCUS48589</name>
</gene>
<dbReference type="AlphaFoldDB" id="A0A9N7VWL4"/>
<dbReference type="EMBL" id="CADEAL010004491">
    <property type="protein sequence ID" value="CAB1460717.1"/>
    <property type="molecule type" value="Genomic_DNA"/>
</dbReference>
<name>A0A9N7VWL4_PLEPL</name>
<evidence type="ECO:0000313" key="2">
    <source>
        <dbReference type="EMBL" id="CAB1460717.1"/>
    </source>
</evidence>
<comment type="caution">
    <text evidence="2">The sequence shown here is derived from an EMBL/GenBank/DDBJ whole genome shotgun (WGS) entry which is preliminary data.</text>
</comment>
<reference evidence="2" key="1">
    <citation type="submission" date="2020-03" db="EMBL/GenBank/DDBJ databases">
        <authorList>
            <person name="Weist P."/>
        </authorList>
    </citation>
    <scope>NUCLEOTIDE SEQUENCE</scope>
</reference>
<evidence type="ECO:0000256" key="1">
    <source>
        <dbReference type="SAM" id="MobiDB-lite"/>
    </source>
</evidence>
<protein>
    <submittedName>
        <fullName evidence="2">Uncharacterized protein</fullName>
    </submittedName>
</protein>
<keyword evidence="3" id="KW-1185">Reference proteome</keyword>
<sequence length="106" mass="11604">MVRSCPATWPERAEQWSRSADGAAEGKTSRSVSRAEQRGSLRPLRSSPQSQGGAGDKSQLTLDHNLDRSPAYRRAKQPVTLAFTPTIDIESPVNLTAFCMSLEKSE</sequence>
<dbReference type="Proteomes" id="UP001153269">
    <property type="component" value="Unassembled WGS sequence"/>
</dbReference>
<feature type="region of interest" description="Disordered" evidence="1">
    <location>
        <begin position="1"/>
        <end position="78"/>
    </location>
</feature>
<proteinExistence type="predicted"/>
<evidence type="ECO:0000313" key="3">
    <source>
        <dbReference type="Proteomes" id="UP001153269"/>
    </source>
</evidence>